<name>T1FEK4_HELRO</name>
<evidence type="ECO:0000313" key="3">
    <source>
        <dbReference type="Proteomes" id="UP000015101"/>
    </source>
</evidence>
<keyword evidence="3" id="KW-1185">Reference proteome</keyword>
<reference evidence="1 3" key="2">
    <citation type="journal article" date="2013" name="Nature">
        <title>Insights into bilaterian evolution from three spiralian genomes.</title>
        <authorList>
            <person name="Simakov O."/>
            <person name="Marletaz F."/>
            <person name="Cho S.J."/>
            <person name="Edsinger-Gonzales E."/>
            <person name="Havlak P."/>
            <person name="Hellsten U."/>
            <person name="Kuo D.H."/>
            <person name="Larsson T."/>
            <person name="Lv J."/>
            <person name="Arendt D."/>
            <person name="Savage R."/>
            <person name="Osoegawa K."/>
            <person name="de Jong P."/>
            <person name="Grimwood J."/>
            <person name="Chapman J.A."/>
            <person name="Shapiro H."/>
            <person name="Aerts A."/>
            <person name="Otillar R.P."/>
            <person name="Terry A.Y."/>
            <person name="Boore J.L."/>
            <person name="Grigoriev I.V."/>
            <person name="Lindberg D.R."/>
            <person name="Seaver E.C."/>
            <person name="Weisblat D.A."/>
            <person name="Putnam N.H."/>
            <person name="Rokhsar D.S."/>
        </authorList>
    </citation>
    <scope>NUCLEOTIDE SEQUENCE</scope>
</reference>
<reference evidence="2" key="3">
    <citation type="submission" date="2015-06" db="UniProtKB">
        <authorList>
            <consortium name="EnsemblMetazoa"/>
        </authorList>
    </citation>
    <scope>IDENTIFICATION</scope>
</reference>
<proteinExistence type="predicted"/>
<organism evidence="2 3">
    <name type="scientific">Helobdella robusta</name>
    <name type="common">Californian leech</name>
    <dbReference type="NCBI Taxonomy" id="6412"/>
    <lineage>
        <taxon>Eukaryota</taxon>
        <taxon>Metazoa</taxon>
        <taxon>Spiralia</taxon>
        <taxon>Lophotrochozoa</taxon>
        <taxon>Annelida</taxon>
        <taxon>Clitellata</taxon>
        <taxon>Hirudinea</taxon>
        <taxon>Rhynchobdellida</taxon>
        <taxon>Glossiphoniidae</taxon>
        <taxon>Helobdella</taxon>
    </lineage>
</organism>
<evidence type="ECO:0008006" key="4">
    <source>
        <dbReference type="Google" id="ProtNLM"/>
    </source>
</evidence>
<accession>T1FEK4</accession>
<sequence length="139" mass="15270">MFNCVNIFIASIFLNSVSPTLFSVFSVYTNAFGLRACAADVANIQLVFGYNSCLKCAAKCSNTINCVGCNYQAGSKSCSLFVNCTKLATRYNTLNTCVLYQLADHQLVVEIERITFEISQSHAAGYALMSIDYTQTLTY</sequence>
<dbReference type="Proteomes" id="UP000015101">
    <property type="component" value="Unassembled WGS sequence"/>
</dbReference>
<dbReference type="AlphaFoldDB" id="T1FEK4"/>
<evidence type="ECO:0000313" key="2">
    <source>
        <dbReference type="EnsemblMetazoa" id="HelroP179334"/>
    </source>
</evidence>
<dbReference type="RefSeq" id="XP_009026422.1">
    <property type="nucleotide sequence ID" value="XM_009028174.1"/>
</dbReference>
<dbReference type="InParanoid" id="T1FEK4"/>
<dbReference type="GeneID" id="20207253"/>
<dbReference type="EnsemblMetazoa" id="HelroT179334">
    <property type="protein sequence ID" value="HelroP179334"/>
    <property type="gene ID" value="HelroG179334"/>
</dbReference>
<dbReference type="HOGENOM" id="CLU_1847318_0_0_1"/>
<dbReference type="KEGG" id="hro:HELRODRAFT_179334"/>
<dbReference type="CTD" id="20207253"/>
<evidence type="ECO:0000313" key="1">
    <source>
        <dbReference type="EMBL" id="ESN95557.1"/>
    </source>
</evidence>
<dbReference type="EMBL" id="KB097519">
    <property type="protein sequence ID" value="ESN95557.1"/>
    <property type="molecule type" value="Genomic_DNA"/>
</dbReference>
<protein>
    <recommendedName>
        <fullName evidence="4">Apple domain-containing protein</fullName>
    </recommendedName>
</protein>
<gene>
    <name evidence="2" type="primary">20207253</name>
    <name evidence="1" type="ORF">HELRODRAFT_179334</name>
</gene>
<reference evidence="3" key="1">
    <citation type="submission" date="2012-12" db="EMBL/GenBank/DDBJ databases">
        <authorList>
            <person name="Hellsten U."/>
            <person name="Grimwood J."/>
            <person name="Chapman J.A."/>
            <person name="Shapiro H."/>
            <person name="Aerts A."/>
            <person name="Otillar R.P."/>
            <person name="Terry A.Y."/>
            <person name="Boore J.L."/>
            <person name="Simakov O."/>
            <person name="Marletaz F."/>
            <person name="Cho S.-J."/>
            <person name="Edsinger-Gonzales E."/>
            <person name="Havlak P."/>
            <person name="Kuo D.-H."/>
            <person name="Larsson T."/>
            <person name="Lv J."/>
            <person name="Arendt D."/>
            <person name="Savage R."/>
            <person name="Osoegawa K."/>
            <person name="de Jong P."/>
            <person name="Lindberg D.R."/>
            <person name="Seaver E.C."/>
            <person name="Weisblat D.A."/>
            <person name="Putnam N.H."/>
            <person name="Grigoriev I.V."/>
            <person name="Rokhsar D.S."/>
        </authorList>
    </citation>
    <scope>NUCLEOTIDE SEQUENCE</scope>
</reference>
<dbReference type="EMBL" id="AMQM01006812">
    <property type="status" value="NOT_ANNOTATED_CDS"/>
    <property type="molecule type" value="Genomic_DNA"/>
</dbReference>